<name>D5ASI6_RHOCB</name>
<organism evidence="1 2">
    <name type="scientific">Rhodobacter capsulatus (strain ATCC BAA-309 / NBRC 16581 / SB1003)</name>
    <dbReference type="NCBI Taxonomy" id="272942"/>
    <lineage>
        <taxon>Bacteria</taxon>
        <taxon>Pseudomonadati</taxon>
        <taxon>Pseudomonadota</taxon>
        <taxon>Alphaproteobacteria</taxon>
        <taxon>Rhodobacterales</taxon>
        <taxon>Rhodobacter group</taxon>
        <taxon>Rhodobacter</taxon>
    </lineage>
</organism>
<reference key="1">
    <citation type="submission" date="2008-12" db="EMBL/GenBank/DDBJ databases">
        <title>Complete genome sequence of Rhodobacter capsulatus SB1003.</title>
        <authorList>
            <person name="Strnad H."/>
            <person name="Lapidus A."/>
            <person name="Vlcek C."/>
            <person name="Ulbrich P."/>
            <person name="Paces J."/>
            <person name="Maltsev N."/>
            <person name="Kumar V."/>
            <person name="Kogan Y."/>
            <person name="Milgram A."/>
            <person name="Rebrekov D."/>
            <person name="Mazur M."/>
            <person name="Cox R."/>
            <person name="Kyrpides N."/>
            <person name="Kolar M."/>
            <person name="Sachova J."/>
            <person name="Ridl J."/>
            <person name="Ivanova N."/>
            <person name="Kapatral V."/>
            <person name="Los T."/>
            <person name="Lykidis A."/>
            <person name="Mikhailova N."/>
            <person name="Reznik G."/>
            <person name="Vasieva O."/>
            <person name="Fonstein M."/>
            <person name="Paces V."/>
            <person name="Haselkorn R."/>
        </authorList>
    </citation>
    <scope>NUCLEOTIDE SEQUENCE</scope>
    <source>
        <strain>SB1003</strain>
    </source>
</reference>
<gene>
    <name evidence="1" type="ordered locus">RCAP_rcc01327</name>
</gene>
<dbReference type="KEGG" id="rcp:RCAP_rcc01327"/>
<evidence type="ECO:0000313" key="1">
    <source>
        <dbReference type="EMBL" id="ADE85077.1"/>
    </source>
</evidence>
<evidence type="ECO:0000313" key="2">
    <source>
        <dbReference type="Proteomes" id="UP000002361"/>
    </source>
</evidence>
<dbReference type="OrthoDB" id="7874519at2"/>
<dbReference type="STRING" id="272942.RCAP_rcc01327"/>
<dbReference type="GeneID" id="31490222"/>
<sequence>MTTLPKGKSLWIRSFYGFNPEEDGYAGWTKEAGRDHILKHIKGGDLILIYGAGSKETDKALRSYVLGFLQVDATPIDDRDKASPESLKRKAAQGWANKWTFGIPVRRAWRVDEKLLIRSIAFNTYRPEAGQAIGVWGAALEPEEIEKALKIRVTEVNVFGEPPIAATGLKKAPLGDEFKPSRGFPGAFGTHTSTKNDGETWLYLFRFEGDCHALVGRPKAHGGKSLAWKIGVSSDTAARLGQLNLGIPPAAKGRWGQFLQARFPDRRSAEAAEQRFKDESNGKLESLGGEFFWGDEMQAMLLFAGIPGVSRF</sequence>
<dbReference type="EMBL" id="CP001312">
    <property type="protein sequence ID" value="ADE85077.1"/>
    <property type="molecule type" value="Genomic_DNA"/>
</dbReference>
<dbReference type="Proteomes" id="UP000002361">
    <property type="component" value="Chromosome"/>
</dbReference>
<protein>
    <submittedName>
        <fullName evidence="1">Uncharacterized protein</fullName>
    </submittedName>
</protein>
<proteinExistence type="predicted"/>
<dbReference type="HOGENOM" id="CLU_852148_0_0_5"/>
<accession>D5ASI6</accession>
<dbReference type="eggNOG" id="ENOG5032XXK">
    <property type="taxonomic scope" value="Bacteria"/>
</dbReference>
<keyword evidence="2" id="KW-1185">Reference proteome</keyword>
<reference evidence="1 2" key="2">
    <citation type="journal article" date="2010" name="J. Bacteriol.">
        <title>Complete genome sequence of the photosynthetic purple nonsulfur bacterium Rhodobacter capsulatus SB 1003.</title>
        <authorList>
            <person name="Strnad H."/>
            <person name="Lapidus A."/>
            <person name="Paces J."/>
            <person name="Ulbrich P."/>
            <person name="Vlcek C."/>
            <person name="Paces V."/>
            <person name="Haselkorn R."/>
        </authorList>
    </citation>
    <scope>NUCLEOTIDE SEQUENCE [LARGE SCALE GENOMIC DNA]</scope>
    <source>
        <strain evidence="2">ATCC BAA-309 / NBRC 16581 / SB1003</strain>
    </source>
</reference>
<dbReference type="RefSeq" id="WP_013067056.1">
    <property type="nucleotide sequence ID" value="NC_014034.1"/>
</dbReference>
<dbReference type="AlphaFoldDB" id="D5ASI6"/>